<dbReference type="STRING" id="549789.NIES30_00850"/>
<evidence type="ECO:0000256" key="3">
    <source>
        <dbReference type="ARBA" id="ARBA00023163"/>
    </source>
</evidence>
<dbReference type="SMART" id="SM00895">
    <property type="entry name" value="FCD"/>
    <property type="match status" value="1"/>
</dbReference>
<evidence type="ECO:0000256" key="1">
    <source>
        <dbReference type="ARBA" id="ARBA00023015"/>
    </source>
</evidence>
<gene>
    <name evidence="5" type="ORF">NIES30_00850</name>
</gene>
<dbReference type="InterPro" id="IPR036390">
    <property type="entry name" value="WH_DNA-bd_sf"/>
</dbReference>
<keyword evidence="6" id="KW-1185">Reference proteome</keyword>
<dbReference type="Gene3D" id="1.10.10.10">
    <property type="entry name" value="Winged helix-like DNA-binding domain superfamily/Winged helix DNA-binding domain"/>
    <property type="match status" value="1"/>
</dbReference>
<comment type="caution">
    <text evidence="5">The sequence shown here is derived from an EMBL/GenBank/DDBJ whole genome shotgun (WGS) entry which is preliminary data.</text>
</comment>
<dbReference type="InterPro" id="IPR036388">
    <property type="entry name" value="WH-like_DNA-bd_sf"/>
</dbReference>
<dbReference type="Pfam" id="PF00392">
    <property type="entry name" value="GntR"/>
    <property type="match status" value="1"/>
</dbReference>
<accession>A0A1U7JA71</accession>
<dbReference type="RefSeq" id="WP_073606494.1">
    <property type="nucleotide sequence ID" value="NZ_MRCG01000001.1"/>
</dbReference>
<evidence type="ECO:0000259" key="4">
    <source>
        <dbReference type="PROSITE" id="PS50949"/>
    </source>
</evidence>
<dbReference type="InterPro" id="IPR000524">
    <property type="entry name" value="Tscrpt_reg_HTH_GntR"/>
</dbReference>
<dbReference type="InterPro" id="IPR011711">
    <property type="entry name" value="GntR_C"/>
</dbReference>
<feature type="domain" description="HTH gntR-type" evidence="4">
    <location>
        <begin position="13"/>
        <end position="80"/>
    </location>
</feature>
<dbReference type="PANTHER" id="PTHR43537:SF5">
    <property type="entry name" value="UXU OPERON TRANSCRIPTIONAL REGULATOR"/>
    <property type="match status" value="1"/>
</dbReference>
<dbReference type="SUPFAM" id="SSF46785">
    <property type="entry name" value="Winged helix' DNA-binding domain"/>
    <property type="match status" value="1"/>
</dbReference>
<organism evidence="5 6">
    <name type="scientific">Phormidium tenue NIES-30</name>
    <dbReference type="NCBI Taxonomy" id="549789"/>
    <lineage>
        <taxon>Bacteria</taxon>
        <taxon>Bacillati</taxon>
        <taxon>Cyanobacteriota</taxon>
        <taxon>Cyanophyceae</taxon>
        <taxon>Oscillatoriophycideae</taxon>
        <taxon>Oscillatoriales</taxon>
        <taxon>Oscillatoriaceae</taxon>
        <taxon>Phormidium</taxon>
    </lineage>
</organism>
<evidence type="ECO:0000313" key="6">
    <source>
        <dbReference type="Proteomes" id="UP000185557"/>
    </source>
</evidence>
<dbReference type="InterPro" id="IPR008920">
    <property type="entry name" value="TF_FadR/GntR_C"/>
</dbReference>
<proteinExistence type="predicted"/>
<keyword evidence="3" id="KW-0804">Transcription</keyword>
<dbReference type="SUPFAM" id="SSF48008">
    <property type="entry name" value="GntR ligand-binding domain-like"/>
    <property type="match status" value="1"/>
</dbReference>
<keyword evidence="2" id="KW-0238">DNA-binding</keyword>
<dbReference type="Proteomes" id="UP000185557">
    <property type="component" value="Unassembled WGS sequence"/>
</dbReference>
<dbReference type="PANTHER" id="PTHR43537">
    <property type="entry name" value="TRANSCRIPTIONAL REGULATOR, GNTR FAMILY"/>
    <property type="match status" value="1"/>
</dbReference>
<dbReference type="AlphaFoldDB" id="A0A1U7JA71"/>
<dbReference type="GO" id="GO:0003700">
    <property type="term" value="F:DNA-binding transcription factor activity"/>
    <property type="evidence" value="ECO:0007669"/>
    <property type="project" value="InterPro"/>
</dbReference>
<dbReference type="EMBL" id="MRCG01000001">
    <property type="protein sequence ID" value="OKH50678.1"/>
    <property type="molecule type" value="Genomic_DNA"/>
</dbReference>
<sequence>MILSSPPTINRGKSLYEQVYHALRSAILTGALAPGDRLVETQLAEWLQVSRTPLREALRQLQQDGLVTADISGGLRVTTITAADAEELYDCRLALEALAVAGACTHATEDQMAAIAACVAKAEEATANSHGSLSAESLLDVDYQFHHLIAEGSGNRRLVSLLDSLFDAMALLRIQTLQQNPNVLDIRLEHRQIYEAIRTRDPEVAVAAISQHLSASKTRVVKEIESSQPVAATKA</sequence>
<dbReference type="PRINTS" id="PR00035">
    <property type="entry name" value="HTHGNTR"/>
</dbReference>
<dbReference type="SMART" id="SM00345">
    <property type="entry name" value="HTH_GNTR"/>
    <property type="match status" value="1"/>
</dbReference>
<keyword evidence="1" id="KW-0805">Transcription regulation</keyword>
<dbReference type="Gene3D" id="1.20.120.530">
    <property type="entry name" value="GntR ligand-binding domain-like"/>
    <property type="match status" value="1"/>
</dbReference>
<dbReference type="GO" id="GO:0003677">
    <property type="term" value="F:DNA binding"/>
    <property type="evidence" value="ECO:0007669"/>
    <property type="project" value="UniProtKB-KW"/>
</dbReference>
<evidence type="ECO:0000256" key="2">
    <source>
        <dbReference type="ARBA" id="ARBA00023125"/>
    </source>
</evidence>
<protein>
    <submittedName>
        <fullName evidence="5">Transcriptional regulator</fullName>
    </submittedName>
</protein>
<dbReference type="CDD" id="cd07377">
    <property type="entry name" value="WHTH_GntR"/>
    <property type="match status" value="1"/>
</dbReference>
<dbReference type="OrthoDB" id="114741at2"/>
<dbReference type="Pfam" id="PF07729">
    <property type="entry name" value="FCD"/>
    <property type="match status" value="1"/>
</dbReference>
<dbReference type="PROSITE" id="PS50949">
    <property type="entry name" value="HTH_GNTR"/>
    <property type="match status" value="1"/>
</dbReference>
<evidence type="ECO:0000313" key="5">
    <source>
        <dbReference type="EMBL" id="OKH50678.1"/>
    </source>
</evidence>
<name>A0A1U7JA71_9CYAN</name>
<reference evidence="5 6" key="1">
    <citation type="submission" date="2016-11" db="EMBL/GenBank/DDBJ databases">
        <title>Draft Genome Sequences of Nine Cyanobacterial Strains from Diverse Habitats.</title>
        <authorList>
            <person name="Zhu T."/>
            <person name="Hou S."/>
            <person name="Lu X."/>
            <person name="Hess W.R."/>
        </authorList>
    </citation>
    <scope>NUCLEOTIDE SEQUENCE [LARGE SCALE GENOMIC DNA]</scope>
    <source>
        <strain evidence="5 6">NIES-30</strain>
    </source>
</reference>